<evidence type="ECO:0000256" key="3">
    <source>
        <dbReference type="ARBA" id="ARBA00023029"/>
    </source>
</evidence>
<dbReference type="GO" id="GO:0009330">
    <property type="term" value="C:DNA topoisomerase type II (double strand cut, ATP-hydrolyzing) complex"/>
    <property type="evidence" value="ECO:0007669"/>
    <property type="project" value="TreeGrafter"/>
</dbReference>
<reference evidence="11 12" key="1">
    <citation type="submission" date="2016-11" db="EMBL/GenBank/DDBJ databases">
        <title>Description of two novel members of the family Erysipelotrichaceae: Ileibacterium lipovorans gen. nov., sp. nov. and Dubosiella newyorkensis, gen. nov., sp. nov.</title>
        <authorList>
            <person name="Cox L.M."/>
            <person name="Sohn J."/>
            <person name="Tyrrell K.L."/>
            <person name="Citron D.M."/>
            <person name="Lawson P.A."/>
            <person name="Patel N.B."/>
            <person name="Iizumi T."/>
            <person name="Perez-Perez G.I."/>
            <person name="Goldstein E.J."/>
            <person name="Blaser M.J."/>
        </authorList>
    </citation>
    <scope>NUCLEOTIDE SEQUENCE [LARGE SCALE GENOMIC DNA]</scope>
    <source>
        <strain evidence="11 12">NYU-BL-A4</strain>
    </source>
</reference>
<feature type="site" description="Transition state stabilizer" evidence="7">
    <location>
        <position position="117"/>
    </location>
</feature>
<dbReference type="InterPro" id="IPR013758">
    <property type="entry name" value="Topo_IIA_A/C_ab"/>
</dbReference>
<dbReference type="InterPro" id="IPR013757">
    <property type="entry name" value="Topo_IIA_A_a_sf"/>
</dbReference>
<feature type="site" description="Interaction with DNA" evidence="7">
    <location>
        <position position="93"/>
    </location>
</feature>
<dbReference type="GO" id="GO:0005737">
    <property type="term" value="C:cytoplasm"/>
    <property type="evidence" value="ECO:0007669"/>
    <property type="project" value="TreeGrafter"/>
</dbReference>
<dbReference type="HAMAP" id="MF_00937">
    <property type="entry name" value="ParC_type2"/>
    <property type="match status" value="1"/>
</dbReference>
<evidence type="ECO:0000256" key="9">
    <source>
        <dbReference type="SAM" id="Coils"/>
    </source>
</evidence>
<name>A0A1U7NQF4_9FIRM</name>
<keyword evidence="3 7" id="KW-0799">Topoisomerase</keyword>
<dbReference type="Gene3D" id="2.120.10.90">
    <property type="entry name" value="DNA gyrase/topoisomerase IV, subunit A, C-terminal"/>
    <property type="match status" value="1"/>
</dbReference>
<dbReference type="SUPFAM" id="SSF56719">
    <property type="entry name" value="Type II DNA topoisomerase"/>
    <property type="match status" value="1"/>
</dbReference>
<organism evidence="11 12">
    <name type="scientific">Dubosiella newyorkensis</name>
    <dbReference type="NCBI Taxonomy" id="1862672"/>
    <lineage>
        <taxon>Bacteria</taxon>
        <taxon>Bacillati</taxon>
        <taxon>Bacillota</taxon>
        <taxon>Erysipelotrichia</taxon>
        <taxon>Erysipelotrichales</taxon>
        <taxon>Erysipelotrichaceae</taxon>
        <taxon>Dubosiella</taxon>
    </lineage>
</organism>
<dbReference type="NCBIfam" id="TIGR01061">
    <property type="entry name" value="parC_Gpos"/>
    <property type="match status" value="1"/>
</dbReference>
<evidence type="ECO:0000313" key="11">
    <source>
        <dbReference type="EMBL" id="OLU47863.1"/>
    </source>
</evidence>
<dbReference type="GO" id="GO:0019897">
    <property type="term" value="C:extrinsic component of plasma membrane"/>
    <property type="evidence" value="ECO:0007669"/>
    <property type="project" value="UniProtKB-UniRule"/>
</dbReference>
<feature type="coiled-coil region" evidence="9">
    <location>
        <begin position="424"/>
        <end position="451"/>
    </location>
</feature>
<dbReference type="Pfam" id="PF03989">
    <property type="entry name" value="DNA_gyraseA_C"/>
    <property type="match status" value="3"/>
</dbReference>
<protein>
    <recommendedName>
        <fullName evidence="7">DNA topoisomerase 4 subunit A</fullName>
        <ecNumber evidence="7">5.6.2.2</ecNumber>
    </recommendedName>
    <alternativeName>
        <fullName evidence="7">Topoisomerase IV subunit A</fullName>
    </alternativeName>
</protein>
<keyword evidence="12" id="KW-1185">Reference proteome</keyword>
<evidence type="ECO:0000256" key="6">
    <source>
        <dbReference type="ARBA" id="ARBA00023235"/>
    </source>
</evidence>
<evidence type="ECO:0000256" key="4">
    <source>
        <dbReference type="ARBA" id="ARBA00023125"/>
    </source>
</evidence>
<comment type="similarity">
    <text evidence="7">Belongs to the type II topoisomerase GyrA/ParC subunit family. ParC type 2 subfamily.</text>
</comment>
<comment type="function">
    <text evidence="7">Topoisomerase IV is essential for chromosome segregation. It relaxes supercoiled DNA. Performs the decatenation events required during the replication of a circular DNA molecule.</text>
</comment>
<keyword evidence="6 7" id="KW-0413">Isomerase</keyword>
<keyword evidence="2 7" id="KW-1003">Cell membrane</keyword>
<proteinExistence type="inferred from homology"/>
<accession>A0A1U7NQF4</accession>
<evidence type="ECO:0000313" key="12">
    <source>
        <dbReference type="Proteomes" id="UP000186705"/>
    </source>
</evidence>
<dbReference type="SUPFAM" id="SSF101904">
    <property type="entry name" value="GyrA/ParC C-terminal domain-like"/>
    <property type="match status" value="1"/>
</dbReference>
<dbReference type="PANTHER" id="PTHR43493">
    <property type="entry name" value="DNA GYRASE/TOPOISOMERASE SUBUNIT A"/>
    <property type="match status" value="1"/>
</dbReference>
<dbReference type="EC" id="5.6.2.2" evidence="7"/>
<dbReference type="FunFam" id="3.30.1360.40:FF:000002">
    <property type="entry name" value="DNA gyrase subunit A"/>
    <property type="match status" value="1"/>
</dbReference>
<dbReference type="EMBL" id="MPKA01000034">
    <property type="protein sequence ID" value="OLU47863.1"/>
    <property type="molecule type" value="Genomic_DNA"/>
</dbReference>
<gene>
    <name evidence="7" type="primary">parC</name>
    <name evidence="11" type="ORF">BO225_01165</name>
</gene>
<feature type="active site" description="O-(5'-phospho-DNA)-tyrosine intermediate" evidence="7 8">
    <location>
        <position position="118"/>
    </location>
</feature>
<sequence length="817" mass="93266">MKGIRQNTLEDIMAERFARYSKYIIQERALPDARDGLKPVQRRILFAMNESKNTYDRSYHKSAKTVGNVIGNYHPHGDGSVYDAMVRLSQNWKTTIPLVDMQGNNGSIDDDPAAAMRYTEARLSHLANFLLEDIDKDTVEWTPNFSDEKMEPTVLPARFPNLLINGIAGIAAGYATNIPPHNLNEIVEACIYRLQHPDCDLDSLMKIVKGPDFPTGGIVMGIDGIHQAFSSGKGKVIIRSKTHFAKTKTIKQIVVTEIPYDVIKSSLVKKIDEIRINKSIDGILDVRDESDRNGLKIVIDLKNDQNEQLVLNYLLKNTDLQISFNYNMIAIVHKSPVQLSLIQALDAFLDHREEVVLRRSKYDWKKKSDRQHILEGLIKALSVLDEVIHIIRKSKDKKDAKQNLIDRFAFSEAQAEAIVSMRLYRLTNTDVLELKNELKELKKEVDRLHMIITDKKVRDQVLIAEFKEINTLFPTKRRSIIEKEVEEIVIDPLAMIPSEQVMVSISQDGYVKRSSMRSYNASTEPLSGHKEEDIIVSQGEANTRETLLFFTDRGTYGYIPIHQIEEKKWKDIGTHLSNYLRIEANEKIISAYIVDVFREDVQIVMATRSGFIKRSCLSSFEVNRMNKEMVCMKVGSEDALIQAEISYSDVDQVYLASLQGFGLQYSILDIPETGLKTKGVKGINFASQDQLAAFALSPIAQQWIVFLKEGKMKRMHVDEFAKASRPAKGNRLYKAIKSNPGHILTLLDCEKDHILYEEDEKKVIKSHEVPIMNASQTYSLPYGPLQGEQWIKEMPKIKEGLWEKKDPYIQELLFKDE</sequence>
<feature type="site" description="Interaction with DNA" evidence="7">
    <location>
        <position position="87"/>
    </location>
</feature>
<dbReference type="GO" id="GO:0006265">
    <property type="term" value="P:DNA topological change"/>
    <property type="evidence" value="ECO:0007669"/>
    <property type="project" value="UniProtKB-UniRule"/>
</dbReference>
<dbReference type="FunFam" id="1.10.268.10:FF:000001">
    <property type="entry name" value="DNA gyrase subunit A"/>
    <property type="match status" value="1"/>
</dbReference>
<dbReference type="GO" id="GO:0005694">
    <property type="term" value="C:chromosome"/>
    <property type="evidence" value="ECO:0007669"/>
    <property type="project" value="InterPro"/>
</dbReference>
<dbReference type="InterPro" id="IPR005741">
    <property type="entry name" value="TopoIV_A_Gpos"/>
</dbReference>
<evidence type="ECO:0000256" key="8">
    <source>
        <dbReference type="PROSITE-ProRule" id="PRU01384"/>
    </source>
</evidence>
<evidence type="ECO:0000256" key="2">
    <source>
        <dbReference type="ARBA" id="ARBA00022475"/>
    </source>
</evidence>
<feature type="site" description="Interaction with DNA" evidence="7">
    <location>
        <position position="74"/>
    </location>
</feature>
<dbReference type="GO" id="GO:0005524">
    <property type="term" value="F:ATP binding"/>
    <property type="evidence" value="ECO:0007669"/>
    <property type="project" value="InterPro"/>
</dbReference>
<feature type="domain" description="Topo IIA-type catalytic" evidence="10">
    <location>
        <begin position="30"/>
        <end position="493"/>
    </location>
</feature>
<dbReference type="InterPro" id="IPR002205">
    <property type="entry name" value="Topo_IIA_dom_A"/>
</dbReference>
<dbReference type="PANTHER" id="PTHR43493:SF9">
    <property type="entry name" value="DNA TOPOISOMERASE 4 SUBUNIT A"/>
    <property type="match status" value="1"/>
</dbReference>
<dbReference type="Gene3D" id="3.30.1360.40">
    <property type="match status" value="1"/>
</dbReference>
<keyword evidence="5 7" id="KW-0472">Membrane</keyword>
<dbReference type="InterPro" id="IPR035516">
    <property type="entry name" value="Gyrase/topoIV_suA_C"/>
</dbReference>
<evidence type="ECO:0000256" key="1">
    <source>
        <dbReference type="ARBA" id="ARBA00000185"/>
    </source>
</evidence>
<evidence type="ECO:0000256" key="5">
    <source>
        <dbReference type="ARBA" id="ARBA00023136"/>
    </source>
</evidence>
<dbReference type="Gene3D" id="1.10.268.10">
    <property type="entry name" value="Topoisomerase, domain 3"/>
    <property type="match status" value="1"/>
</dbReference>
<dbReference type="SMART" id="SM00434">
    <property type="entry name" value="TOP4c"/>
    <property type="match status" value="1"/>
</dbReference>
<keyword evidence="4 7" id="KW-0238">DNA-binding</keyword>
<dbReference type="Gene3D" id="3.90.199.10">
    <property type="entry name" value="Topoisomerase II, domain 5"/>
    <property type="match status" value="1"/>
</dbReference>
<dbReference type="GO" id="GO:0003677">
    <property type="term" value="F:DNA binding"/>
    <property type="evidence" value="ECO:0007669"/>
    <property type="project" value="UniProtKB-UniRule"/>
</dbReference>
<evidence type="ECO:0000256" key="7">
    <source>
        <dbReference type="HAMAP-Rule" id="MF_00937"/>
    </source>
</evidence>
<dbReference type="InterPro" id="IPR006691">
    <property type="entry name" value="GyrA/parC_rep"/>
</dbReference>
<feature type="site" description="Interaction with DNA" evidence="7">
    <location>
        <position position="38"/>
    </location>
</feature>
<comment type="subunit">
    <text evidence="7">Heterotetramer composed of ParC and ParE.</text>
</comment>
<dbReference type="STRING" id="1862672.BO225_01165"/>
<comment type="caution">
    <text evidence="11">The sequence shown here is derived from an EMBL/GenBank/DDBJ whole genome shotgun (WGS) entry which is preliminary data.</text>
</comment>
<comment type="catalytic activity">
    <reaction evidence="1 7 8">
        <text>ATP-dependent breakage, passage and rejoining of double-stranded DNA.</text>
        <dbReference type="EC" id="5.6.2.2"/>
    </reaction>
</comment>
<dbReference type="InterPro" id="IPR013760">
    <property type="entry name" value="Topo_IIA-like_dom_sf"/>
</dbReference>
<dbReference type="GO" id="GO:0007059">
    <property type="term" value="P:chromosome segregation"/>
    <property type="evidence" value="ECO:0007669"/>
    <property type="project" value="UniProtKB-UniRule"/>
</dbReference>
<dbReference type="GO" id="GO:0034335">
    <property type="term" value="F:DNA negative supercoiling activity"/>
    <property type="evidence" value="ECO:0007669"/>
    <property type="project" value="UniProtKB-ARBA"/>
</dbReference>
<evidence type="ECO:0000259" key="10">
    <source>
        <dbReference type="PROSITE" id="PS52040"/>
    </source>
</evidence>
<dbReference type="CDD" id="cd00187">
    <property type="entry name" value="TOP4c"/>
    <property type="match status" value="1"/>
</dbReference>
<dbReference type="PROSITE" id="PS52040">
    <property type="entry name" value="TOPO_IIA"/>
    <property type="match status" value="1"/>
</dbReference>
<keyword evidence="9" id="KW-0175">Coiled coil</keyword>
<dbReference type="AlphaFoldDB" id="A0A1U7NQF4"/>
<dbReference type="NCBIfam" id="NF004044">
    <property type="entry name" value="PRK05561.1"/>
    <property type="match status" value="1"/>
</dbReference>
<dbReference type="Pfam" id="PF00521">
    <property type="entry name" value="DNA_topoisoIV"/>
    <property type="match status" value="1"/>
</dbReference>
<dbReference type="Proteomes" id="UP000186705">
    <property type="component" value="Unassembled WGS sequence"/>
</dbReference>
<dbReference type="InterPro" id="IPR050220">
    <property type="entry name" value="Type_II_DNA_Topoisomerases"/>
</dbReference>
<comment type="subcellular location">
    <subcellularLocation>
        <location evidence="7">Cell membrane</location>
        <topology evidence="7">Peripheral membrane protein</topology>
    </subcellularLocation>
</comment>
<feature type="site" description="Interaction with DNA" evidence="7">
    <location>
        <position position="76"/>
    </location>
</feature>